<organism evidence="1 2">
    <name type="scientific">Symbiodinium pilosum</name>
    <name type="common">Dinoflagellate</name>
    <dbReference type="NCBI Taxonomy" id="2952"/>
    <lineage>
        <taxon>Eukaryota</taxon>
        <taxon>Sar</taxon>
        <taxon>Alveolata</taxon>
        <taxon>Dinophyceae</taxon>
        <taxon>Suessiales</taxon>
        <taxon>Symbiodiniaceae</taxon>
        <taxon>Symbiodinium</taxon>
    </lineage>
</organism>
<protein>
    <submittedName>
        <fullName evidence="1">Uncharacterized protein</fullName>
    </submittedName>
</protein>
<reference evidence="1" key="1">
    <citation type="submission" date="2021-02" db="EMBL/GenBank/DDBJ databases">
        <authorList>
            <person name="Dougan E. K."/>
            <person name="Rhodes N."/>
            <person name="Thang M."/>
            <person name="Chan C."/>
        </authorList>
    </citation>
    <scope>NUCLEOTIDE SEQUENCE</scope>
</reference>
<evidence type="ECO:0000313" key="1">
    <source>
        <dbReference type="EMBL" id="CAE7456224.1"/>
    </source>
</evidence>
<accession>A0A812RZT4</accession>
<sequence length="147" mass="16776">MTIPVKIDMVQIPVRKREHSDLLLGGRHLNQTSLWEDLLDNFWSRYKAYDAGHPMNGAMVTIEGEEVTLHFAMLGVKGDWVYLRKDWFDFSSTAPWRFNESPSPFKQRASPLSQVPGLENPASALVDSAHTWHIGLLACITQVLIWE</sequence>
<dbReference type="Proteomes" id="UP000649617">
    <property type="component" value="Unassembled WGS sequence"/>
</dbReference>
<evidence type="ECO:0000313" key="2">
    <source>
        <dbReference type="Proteomes" id="UP000649617"/>
    </source>
</evidence>
<comment type="caution">
    <text evidence="1">The sequence shown here is derived from an EMBL/GenBank/DDBJ whole genome shotgun (WGS) entry which is preliminary data.</text>
</comment>
<feature type="non-terminal residue" evidence="1">
    <location>
        <position position="1"/>
    </location>
</feature>
<dbReference type="EMBL" id="CAJNIZ010021846">
    <property type="protein sequence ID" value="CAE7456224.1"/>
    <property type="molecule type" value="Genomic_DNA"/>
</dbReference>
<dbReference type="AlphaFoldDB" id="A0A812RZT4"/>
<name>A0A812RZT4_SYMPI</name>
<dbReference type="OrthoDB" id="444570at2759"/>
<gene>
    <name evidence="1" type="ORF">SPIL2461_LOCUS11213</name>
</gene>
<keyword evidence="2" id="KW-1185">Reference proteome</keyword>
<proteinExistence type="predicted"/>